<proteinExistence type="predicted"/>
<dbReference type="KEGG" id="tasa:A1Q1_04424"/>
<name>J5QDM7_TRIAS</name>
<accession>J5QDM7</accession>
<evidence type="ECO:0000313" key="1">
    <source>
        <dbReference type="EMBL" id="EJT46823.1"/>
    </source>
</evidence>
<gene>
    <name evidence="1" type="ORF">A1Q1_04424</name>
</gene>
<dbReference type="VEuPathDB" id="FungiDB:A1Q1_04424"/>
<reference evidence="1 2" key="1">
    <citation type="journal article" date="2012" name="Eukaryot. Cell">
        <title>Draft genome sequence of CBS 2479, the standard type strain of Trichosporon asahii.</title>
        <authorList>
            <person name="Yang R.Y."/>
            <person name="Li H.T."/>
            <person name="Zhu H."/>
            <person name="Zhou G.P."/>
            <person name="Wang M."/>
            <person name="Wang L."/>
        </authorList>
    </citation>
    <scope>NUCLEOTIDE SEQUENCE [LARGE SCALE GENOMIC DNA]</scope>
    <source>
        <strain evidence="2">ATCC 90039 / CBS 2479 / JCM 2466 / KCTC 7840 / NCYC 2677 / UAMH 7654</strain>
    </source>
</reference>
<protein>
    <submittedName>
        <fullName evidence="1">Uncharacterized protein</fullName>
    </submittedName>
</protein>
<sequence length="213" mass="22203">MSYPTPVPGIVYGRIDQIWNTTIPSGSMVCAVRTPVHQLVIDCCPEVSGELRFVDDQANCLIDSSSSAAPFASCLNKHDKEGMDYTSSVCTATPEIVEDMDPEQAAIEEAGKAEIREGQSRYSESWAKHGFTSPIIKGGAPGQLSMATQTALPGRPDPIPGIDFDPLTGEAIAVADDAKAAAPGAVPASAAPRSKRAGTVVAIAALAFVVVTM</sequence>
<dbReference type="AlphaFoldDB" id="J5QDM7"/>
<comment type="caution">
    <text evidence="1">The sequence shown here is derived from an EMBL/GenBank/DDBJ whole genome shotgun (WGS) entry which is preliminary data.</text>
</comment>
<dbReference type="Proteomes" id="UP000002748">
    <property type="component" value="Unassembled WGS sequence"/>
</dbReference>
<evidence type="ECO:0000313" key="2">
    <source>
        <dbReference type="Proteomes" id="UP000002748"/>
    </source>
</evidence>
<dbReference type="EMBL" id="ALBS01000275">
    <property type="protein sequence ID" value="EJT46823.1"/>
    <property type="molecule type" value="Genomic_DNA"/>
</dbReference>
<organism evidence="1 2">
    <name type="scientific">Trichosporon asahii var. asahii (strain ATCC 90039 / CBS 2479 / JCM 2466 / KCTC 7840 / NBRC 103889/ NCYC 2677 / UAMH 7654)</name>
    <name type="common">Yeast</name>
    <dbReference type="NCBI Taxonomy" id="1186058"/>
    <lineage>
        <taxon>Eukaryota</taxon>
        <taxon>Fungi</taxon>
        <taxon>Dikarya</taxon>
        <taxon>Basidiomycota</taxon>
        <taxon>Agaricomycotina</taxon>
        <taxon>Tremellomycetes</taxon>
        <taxon>Trichosporonales</taxon>
        <taxon>Trichosporonaceae</taxon>
        <taxon>Trichosporon</taxon>
    </lineage>
</organism>
<dbReference type="GeneID" id="25987937"/>
<dbReference type="RefSeq" id="XP_014178265.1">
    <property type="nucleotide sequence ID" value="XM_014322790.1"/>
</dbReference>
<dbReference type="HOGENOM" id="CLU_1295217_0_0_1"/>